<name>A0ABQ4XEL0_9ASTR</name>
<protein>
    <submittedName>
        <fullName evidence="1">Uncharacterized protein</fullName>
    </submittedName>
</protein>
<accession>A0ABQ4XEL0</accession>
<dbReference type="Proteomes" id="UP001151760">
    <property type="component" value="Unassembled WGS sequence"/>
</dbReference>
<sequence length="104" mass="11491">MGLASYTGCEAGFFPFTYLGLPIGSNGSSEDFKKLAWVKWWNILASLNFGIANGSWFWDWSRPVNVGRTKAEFDALISDIASLKPKSSLILILAFGVFLTTTNF</sequence>
<reference evidence="1" key="2">
    <citation type="submission" date="2022-01" db="EMBL/GenBank/DDBJ databases">
        <authorList>
            <person name="Yamashiro T."/>
            <person name="Shiraishi A."/>
            <person name="Satake H."/>
            <person name="Nakayama K."/>
        </authorList>
    </citation>
    <scope>NUCLEOTIDE SEQUENCE</scope>
</reference>
<comment type="caution">
    <text evidence="1">The sequence shown here is derived from an EMBL/GenBank/DDBJ whole genome shotgun (WGS) entry which is preliminary data.</text>
</comment>
<evidence type="ECO:0000313" key="1">
    <source>
        <dbReference type="EMBL" id="GJS63714.1"/>
    </source>
</evidence>
<evidence type="ECO:0000313" key="2">
    <source>
        <dbReference type="Proteomes" id="UP001151760"/>
    </source>
</evidence>
<proteinExistence type="predicted"/>
<reference evidence="1" key="1">
    <citation type="journal article" date="2022" name="Int. J. Mol. Sci.">
        <title>Draft Genome of Tanacetum Coccineum: Genomic Comparison of Closely Related Tanacetum-Family Plants.</title>
        <authorList>
            <person name="Yamashiro T."/>
            <person name="Shiraishi A."/>
            <person name="Nakayama K."/>
            <person name="Satake H."/>
        </authorList>
    </citation>
    <scope>NUCLEOTIDE SEQUENCE</scope>
</reference>
<keyword evidence="2" id="KW-1185">Reference proteome</keyword>
<gene>
    <name evidence="1" type="ORF">Tco_0678278</name>
</gene>
<organism evidence="1 2">
    <name type="scientific">Tanacetum coccineum</name>
    <dbReference type="NCBI Taxonomy" id="301880"/>
    <lineage>
        <taxon>Eukaryota</taxon>
        <taxon>Viridiplantae</taxon>
        <taxon>Streptophyta</taxon>
        <taxon>Embryophyta</taxon>
        <taxon>Tracheophyta</taxon>
        <taxon>Spermatophyta</taxon>
        <taxon>Magnoliopsida</taxon>
        <taxon>eudicotyledons</taxon>
        <taxon>Gunneridae</taxon>
        <taxon>Pentapetalae</taxon>
        <taxon>asterids</taxon>
        <taxon>campanulids</taxon>
        <taxon>Asterales</taxon>
        <taxon>Asteraceae</taxon>
        <taxon>Asteroideae</taxon>
        <taxon>Anthemideae</taxon>
        <taxon>Anthemidinae</taxon>
        <taxon>Tanacetum</taxon>
    </lineage>
</organism>
<dbReference type="EMBL" id="BQNB010009451">
    <property type="protein sequence ID" value="GJS63714.1"/>
    <property type="molecule type" value="Genomic_DNA"/>
</dbReference>